<evidence type="ECO:0000256" key="7">
    <source>
        <dbReference type="SAM" id="Phobius"/>
    </source>
</evidence>
<dbReference type="InterPro" id="IPR053066">
    <property type="entry name" value="ADGR_G7"/>
</dbReference>
<evidence type="ECO:0000256" key="3">
    <source>
        <dbReference type="ARBA" id="ARBA00022989"/>
    </source>
</evidence>
<evidence type="ECO:0000313" key="11">
    <source>
        <dbReference type="EnsemblMetazoa" id="AATE007879-PA.1"/>
    </source>
</evidence>
<dbReference type="InterPro" id="IPR000832">
    <property type="entry name" value="GPCR_2_secretin-like"/>
</dbReference>
<feature type="region of interest" description="Disordered" evidence="6">
    <location>
        <begin position="965"/>
        <end position="992"/>
    </location>
</feature>
<dbReference type="InterPro" id="IPR000203">
    <property type="entry name" value="GPS"/>
</dbReference>
<keyword evidence="8" id="KW-0732">Signal</keyword>
<dbReference type="EnsemblMetazoa" id="AATE007879-RA">
    <property type="protein sequence ID" value="AATE007879-PA.1"/>
    <property type="gene ID" value="AATE007879"/>
</dbReference>
<evidence type="ECO:0000256" key="2">
    <source>
        <dbReference type="ARBA" id="ARBA00022692"/>
    </source>
</evidence>
<dbReference type="CDD" id="cd15040">
    <property type="entry name" value="7tmB2_Adhesion"/>
    <property type="match status" value="1"/>
</dbReference>
<keyword evidence="4 7" id="KW-0472">Membrane</keyword>
<dbReference type="Pfam" id="PF00002">
    <property type="entry name" value="7tm_2"/>
    <property type="match status" value="1"/>
</dbReference>
<dbReference type="PANTHER" id="PTHR47767">
    <property type="entry name" value="ADHESION G PROTEIN-COUPLED RECEPTOR G7"/>
    <property type="match status" value="1"/>
</dbReference>
<evidence type="ECO:0000256" key="4">
    <source>
        <dbReference type="ARBA" id="ARBA00023136"/>
    </source>
</evidence>
<feature type="signal peptide" evidence="8">
    <location>
        <begin position="1"/>
        <end position="44"/>
    </location>
</feature>
<evidence type="ECO:0000256" key="5">
    <source>
        <dbReference type="ARBA" id="ARBA00023157"/>
    </source>
</evidence>
<feature type="compositionally biased region" description="Acidic residues" evidence="6">
    <location>
        <begin position="971"/>
        <end position="980"/>
    </location>
</feature>
<dbReference type="EMBL" id="AXCP01007276">
    <property type="status" value="NOT_ANNOTATED_CDS"/>
    <property type="molecule type" value="Genomic_DNA"/>
</dbReference>
<feature type="transmembrane region" description="Helical" evidence="7">
    <location>
        <begin position="1243"/>
        <end position="1265"/>
    </location>
</feature>
<dbReference type="GO" id="GO:0016020">
    <property type="term" value="C:membrane"/>
    <property type="evidence" value="ECO:0007669"/>
    <property type="project" value="UniProtKB-SubCell"/>
</dbReference>
<evidence type="ECO:0000259" key="9">
    <source>
        <dbReference type="PROSITE" id="PS50221"/>
    </source>
</evidence>
<reference evidence="11" key="1">
    <citation type="submission" date="2022-08" db="UniProtKB">
        <authorList>
            <consortium name="EnsemblMetazoa"/>
        </authorList>
    </citation>
    <scope>IDENTIFICATION</scope>
    <source>
        <strain evidence="11">EBRO</strain>
    </source>
</reference>
<dbReference type="Pfam" id="PF01825">
    <property type="entry name" value="GPS"/>
    <property type="match status" value="1"/>
</dbReference>
<dbReference type="GO" id="GO:0004930">
    <property type="term" value="F:G protein-coupled receptor activity"/>
    <property type="evidence" value="ECO:0007669"/>
    <property type="project" value="InterPro"/>
</dbReference>
<dbReference type="PANTHER" id="PTHR47767:SF1">
    <property type="entry name" value="ADHESION G PROTEIN-COUPLED RECEPTOR G7"/>
    <property type="match status" value="1"/>
</dbReference>
<dbReference type="VEuPathDB" id="VectorBase:AATE007879"/>
<name>A0A182IYE7_ANOAO</name>
<dbReference type="FunFam" id="1.20.1070.10:FF:000290">
    <property type="entry name" value="GG11888"/>
    <property type="match status" value="1"/>
</dbReference>
<feature type="domain" description="GAIN-B" evidence="9">
    <location>
        <begin position="957"/>
        <end position="1114"/>
    </location>
</feature>
<dbReference type="Gene3D" id="1.20.1070.10">
    <property type="entry name" value="Rhodopsin 7-helix transmembrane proteins"/>
    <property type="match status" value="1"/>
</dbReference>
<comment type="subcellular location">
    <subcellularLocation>
        <location evidence="1">Membrane</location>
        <topology evidence="1">Multi-pass membrane protein</topology>
    </subcellularLocation>
</comment>
<feature type="chain" id="PRO_5043467041" description="G-protein coupled receptors family 2 profile 2 domain-containing protein" evidence="8">
    <location>
        <begin position="45"/>
        <end position="1424"/>
    </location>
</feature>
<evidence type="ECO:0008006" key="12">
    <source>
        <dbReference type="Google" id="ProtNLM"/>
    </source>
</evidence>
<dbReference type="SUPFAM" id="SSF81321">
    <property type="entry name" value="Family A G protein-coupled receptor-like"/>
    <property type="match status" value="1"/>
</dbReference>
<sequence length="1424" mass="159424">MRVNLKRTGLSAPITCPGARHGVAMDRRSAKAVLMVLLIQLVAATSSATSMKPESARSTSLSPMATPPSALSSTKSLTINQCDQQQELVVLKSPNDCFCPPGYASLRDFSPLAGGGGKKVAPLCIGLRSKGPWQDACVSSGTGTDYYDLPPEEMALVRVFLAAHGVSDFWISARRIAPRGALVRRLPGSRWNDPIAQDVKKGPLTVGLPDLLAPMDPGCAAIGGAHFGQLVIRSCSRLLHQLCLYRESALITLYCRQGEYTTRYSSPQQRFCYSVREQTSDTIEQLFGGTSEFEQLMDTTARTRHLRDALLQEFSSANRKHCHGELLLRDSVSQAHRLGKRAQNALSGITNGSATIGCVVLQRAELWRTDEENSSMHLYFDKGQHKLYLTVYGAWRFWREGPKDPGFRCYTNADVKLIRTVKVSHRAKFHPQRQSTHRGDQDEADDVDGNYRDGLGDERTMYELQLVDSGAPVQYWCEAHLLPDLSHLASQPVLAGRRPDGKSFFSATIELLVNHSDVKSLSLASYEQRVEEHIKRHRGRRPELRAVFTALKSCRVKRVDGTRETTDGGGHSVRLILHLVMKRVKSWRSFPIIPELLVNEIGLPENYVQYYKMRWYLHSALVSLVDAQFHLVGVNSTELCLPNSLRVAPGGNIWWTARLGETVTPKNLCLVEDTGLPLTRRCVGDFLYGCAWEPERWTNSGECSHLQHPITRALYEYSTRQMNRSMLSSVFQTVGDVLAMPTSLLPADLFYISKTLENMRQVLVPEKEEEAAQEKEVLEAAPQLGEQYYCNITGIMNRLMYVNRTIVIRSQLALNTTNILLAAFETMINGMALANDSTVLLRGSQFNCDRDMSHAKQPYAGRLALANNDGTVMFRSQRLIVLIVDPTVANISGMALFRKDRQNGDNQTITEHDEEIDDEGDFNDLTIRYLYMNQSQESLLDESDLEIGSFLPESVLENLGPLQEAMTKADEEAEPDEESVPDSTEQPVASMASIPPPSLRIVVMIYYNDRAFRETKNGIIARPNSKIISVTIPGYGSRMPGEIPIYTRQHDPGRASRCGYWSLDSLDDSPGEFGRWSYDECRLVNVSTSGAITICGCFHLTSFSRLTMDTQMVETVGVSKKLIADKSTMALDVITVIGCALSLLGVIGILVTAILFPSWRVKASSKILLQLSCAIAVEMIIIFFEGPDIDKQGISTLDEIECTLLGSVFHYIILVTFMWMLVSAYLQFMRYVKVLGWLRPSHFILKATMCCWGLPALPVVIFLILDHRLYLKQDNVSDICYPHASALYYGLLLPIGAIIFLNFISFVFVLYNIFTIPSNLTKTADHDMTLAQLRLSIFLFFLLGLPWIFGMLTTGSVDKLFAYLFCLTAPLQGFVLFIYFIVMDPIARRLWLRKLQRVPCLARIDKHLDEKETTSPSTSNNTYL</sequence>
<evidence type="ECO:0000256" key="8">
    <source>
        <dbReference type="SAM" id="SignalP"/>
    </source>
</evidence>
<dbReference type="PROSITE" id="PS50221">
    <property type="entry name" value="GAIN_B"/>
    <property type="match status" value="1"/>
</dbReference>
<keyword evidence="3 7" id="KW-1133">Transmembrane helix</keyword>
<feature type="transmembrane region" description="Helical" evidence="7">
    <location>
        <begin position="1285"/>
        <end position="1314"/>
    </location>
</feature>
<evidence type="ECO:0000259" key="10">
    <source>
        <dbReference type="PROSITE" id="PS50261"/>
    </source>
</evidence>
<keyword evidence="2 7" id="KW-0812">Transmembrane</keyword>
<dbReference type="InterPro" id="IPR057244">
    <property type="entry name" value="GAIN_B"/>
</dbReference>
<feature type="transmembrane region" description="Helical" evidence="7">
    <location>
        <begin position="1335"/>
        <end position="1354"/>
    </location>
</feature>
<accession>A0A182IYE7</accession>
<feature type="transmembrane region" description="Helical" evidence="7">
    <location>
        <begin position="1360"/>
        <end position="1382"/>
    </location>
</feature>
<feature type="region of interest" description="Disordered" evidence="6">
    <location>
        <begin position="428"/>
        <end position="447"/>
    </location>
</feature>
<dbReference type="InterPro" id="IPR017981">
    <property type="entry name" value="GPCR_2-like_7TM"/>
</dbReference>
<protein>
    <recommendedName>
        <fullName evidence="12">G-protein coupled receptors family 2 profile 2 domain-containing protein</fullName>
    </recommendedName>
</protein>
<feature type="transmembrane region" description="Helical" evidence="7">
    <location>
        <begin position="1129"/>
        <end position="1155"/>
    </location>
</feature>
<organism evidence="11">
    <name type="scientific">Anopheles atroparvus</name>
    <name type="common">European mosquito</name>
    <dbReference type="NCBI Taxonomy" id="41427"/>
    <lineage>
        <taxon>Eukaryota</taxon>
        <taxon>Metazoa</taxon>
        <taxon>Ecdysozoa</taxon>
        <taxon>Arthropoda</taxon>
        <taxon>Hexapoda</taxon>
        <taxon>Insecta</taxon>
        <taxon>Pterygota</taxon>
        <taxon>Neoptera</taxon>
        <taxon>Endopterygota</taxon>
        <taxon>Diptera</taxon>
        <taxon>Nematocera</taxon>
        <taxon>Culicoidea</taxon>
        <taxon>Culicidae</taxon>
        <taxon>Anophelinae</taxon>
        <taxon>Anopheles</taxon>
    </lineage>
</organism>
<feature type="domain" description="G-protein coupled receptors family 2 profile 2" evidence="10">
    <location>
        <begin position="1131"/>
        <end position="1384"/>
    </location>
</feature>
<dbReference type="InterPro" id="IPR046338">
    <property type="entry name" value="GAIN_dom_sf"/>
</dbReference>
<feature type="transmembrane region" description="Helical" evidence="7">
    <location>
        <begin position="1204"/>
        <end position="1222"/>
    </location>
</feature>
<proteinExistence type="predicted"/>
<dbReference type="GO" id="GO:0007166">
    <property type="term" value="P:cell surface receptor signaling pathway"/>
    <property type="evidence" value="ECO:0007669"/>
    <property type="project" value="InterPro"/>
</dbReference>
<dbReference type="Gene3D" id="2.60.220.50">
    <property type="match status" value="1"/>
</dbReference>
<feature type="transmembrane region" description="Helical" evidence="7">
    <location>
        <begin position="1167"/>
        <end position="1184"/>
    </location>
</feature>
<keyword evidence="5" id="KW-1015">Disulfide bond</keyword>
<dbReference type="PROSITE" id="PS50261">
    <property type="entry name" value="G_PROTEIN_RECEP_F2_4"/>
    <property type="match status" value="1"/>
</dbReference>
<evidence type="ECO:0000256" key="6">
    <source>
        <dbReference type="SAM" id="MobiDB-lite"/>
    </source>
</evidence>
<evidence type="ECO:0000256" key="1">
    <source>
        <dbReference type="ARBA" id="ARBA00004141"/>
    </source>
</evidence>
<dbReference type="STRING" id="41427.A0A182IYE7"/>